<evidence type="ECO:0000313" key="1">
    <source>
        <dbReference type="EMBL" id="EPX77338.1"/>
    </source>
</evidence>
<dbReference type="HOGENOM" id="CLU_141460_1_1_5"/>
<dbReference type="Proteomes" id="UP000015351">
    <property type="component" value="Unassembled WGS sequence"/>
</dbReference>
<organism evidence="1 2">
    <name type="scientific">Litoreibacter arenae DSM 19593</name>
    <dbReference type="NCBI Taxonomy" id="1123360"/>
    <lineage>
        <taxon>Bacteria</taxon>
        <taxon>Pseudomonadati</taxon>
        <taxon>Pseudomonadota</taxon>
        <taxon>Alphaproteobacteria</taxon>
        <taxon>Rhodobacterales</taxon>
        <taxon>Roseobacteraceae</taxon>
        <taxon>Litoreibacter</taxon>
    </lineage>
</organism>
<reference evidence="2" key="1">
    <citation type="journal article" date="2013" name="Stand. Genomic Sci.">
        <title>Genome sequence of the Litoreibacter arenae type strain (DSM 19593(T)), a member of the Roseobacter clade isolated from sea sand.</title>
        <authorList>
            <person name="Riedel T."/>
            <person name="Fiebig A."/>
            <person name="Petersen J."/>
            <person name="Gronow S."/>
            <person name="Kyrpides N.C."/>
            <person name="Goker M."/>
            <person name="Klenk H.P."/>
        </authorList>
    </citation>
    <scope>NUCLEOTIDE SEQUENCE [LARGE SCALE GENOMIC DNA]</scope>
    <source>
        <strain evidence="2">DSM 19593</strain>
    </source>
</reference>
<keyword evidence="1" id="KW-0282">Flagellum</keyword>
<keyword evidence="2" id="KW-1185">Reference proteome</keyword>
<dbReference type="Pfam" id="PF07309">
    <property type="entry name" value="FlaF"/>
    <property type="match status" value="1"/>
</dbReference>
<protein>
    <submittedName>
        <fullName evidence="1">Flagellar protein FlaF, putative</fullName>
    </submittedName>
</protein>
<dbReference type="GO" id="GO:0044781">
    <property type="term" value="P:bacterial-type flagellum organization"/>
    <property type="evidence" value="ECO:0007669"/>
    <property type="project" value="InterPro"/>
</dbReference>
<gene>
    <name evidence="1" type="ORF">thalar_03060</name>
</gene>
<keyword evidence="1" id="KW-0966">Cell projection</keyword>
<comment type="caution">
    <text evidence="1">The sequence shown here is derived from an EMBL/GenBank/DDBJ whole genome shotgun (WGS) entry which is preliminary data.</text>
</comment>
<keyword evidence="1" id="KW-0969">Cilium</keyword>
<sequence length="66" mass="7207">MWNALAVDVSNTKNELSNDLKGQIFYLSEFVNFHTKKILKGDASIAALVDVNLAVMKGLGAQESHT</sequence>
<dbReference type="EMBL" id="AONI01000015">
    <property type="protein sequence ID" value="EPX77338.1"/>
    <property type="molecule type" value="Genomic_DNA"/>
</dbReference>
<accession>S9QCK8</accession>
<dbReference type="eggNOG" id="COG5442">
    <property type="taxonomic scope" value="Bacteria"/>
</dbReference>
<dbReference type="InterPro" id="IPR010845">
    <property type="entry name" value="FlaF"/>
</dbReference>
<evidence type="ECO:0000313" key="2">
    <source>
        <dbReference type="Proteomes" id="UP000015351"/>
    </source>
</evidence>
<dbReference type="AlphaFoldDB" id="S9QCK8"/>
<proteinExistence type="predicted"/>
<name>S9QCK8_9RHOB</name>
<dbReference type="STRING" id="1123360.thalar_03060"/>